<protein>
    <recommendedName>
        <fullName evidence="2">Bleomycin resistance protein</fullName>
    </recommendedName>
</protein>
<dbReference type="Proteomes" id="UP001597362">
    <property type="component" value="Unassembled WGS sequence"/>
</dbReference>
<dbReference type="EMBL" id="JBHUHO010000017">
    <property type="protein sequence ID" value="MFD2115399.1"/>
    <property type="molecule type" value="Genomic_DNA"/>
</dbReference>
<sequence length="120" mass="13750">MQTVIPAFRITDYSKSKAFYVEGMGFKIDWEHRFEPHFPVFVQISKDDMIIYLTEHTGDCQVGGLIHLFVPDVDEWYAALQVKLSTNIAEPPNEDLEGLRMMTIVDPDGNQIRICSRIAS</sequence>
<dbReference type="InterPro" id="IPR000335">
    <property type="entry name" value="Bleomycin-R"/>
</dbReference>
<dbReference type="PROSITE" id="PS51819">
    <property type="entry name" value="VOC"/>
    <property type="match status" value="1"/>
</dbReference>
<accession>A0ABW4YIZ0</accession>
<name>A0ABW4YIZ0_9BACL</name>
<reference evidence="6" key="1">
    <citation type="journal article" date="2019" name="Int. J. Syst. Evol. Microbiol.">
        <title>The Global Catalogue of Microorganisms (GCM) 10K type strain sequencing project: providing services to taxonomists for standard genome sequencing and annotation.</title>
        <authorList>
            <consortium name="The Broad Institute Genomics Platform"/>
            <consortium name="The Broad Institute Genome Sequencing Center for Infectious Disease"/>
            <person name="Wu L."/>
            <person name="Ma J."/>
        </authorList>
    </citation>
    <scope>NUCLEOTIDE SEQUENCE [LARGE SCALE GENOMIC DNA]</scope>
    <source>
        <strain evidence="6">GH52</strain>
    </source>
</reference>
<dbReference type="InterPro" id="IPR029068">
    <property type="entry name" value="Glyas_Bleomycin-R_OHBP_Dase"/>
</dbReference>
<dbReference type="Pfam" id="PF19581">
    <property type="entry name" value="Glyoxalase_7"/>
    <property type="match status" value="1"/>
</dbReference>
<evidence type="ECO:0000256" key="3">
    <source>
        <dbReference type="ARBA" id="ARBA00023251"/>
    </source>
</evidence>
<gene>
    <name evidence="5" type="ORF">ACFSJH_06580</name>
</gene>
<proteinExistence type="inferred from homology"/>
<dbReference type="RefSeq" id="WP_377770523.1">
    <property type="nucleotide sequence ID" value="NZ_JBHUHO010000017.1"/>
</dbReference>
<evidence type="ECO:0000256" key="1">
    <source>
        <dbReference type="ARBA" id="ARBA00011051"/>
    </source>
</evidence>
<keyword evidence="3" id="KW-0046">Antibiotic resistance</keyword>
<dbReference type="Gene3D" id="3.10.180.10">
    <property type="entry name" value="2,3-Dihydroxybiphenyl 1,2-Dioxygenase, domain 1"/>
    <property type="match status" value="1"/>
</dbReference>
<dbReference type="InterPro" id="IPR037523">
    <property type="entry name" value="VOC_core"/>
</dbReference>
<feature type="domain" description="VOC" evidence="4">
    <location>
        <begin position="1"/>
        <end position="117"/>
    </location>
</feature>
<comment type="similarity">
    <text evidence="1">Belongs to the bleomycin resistance protein family.</text>
</comment>
<evidence type="ECO:0000313" key="5">
    <source>
        <dbReference type="EMBL" id="MFD2115399.1"/>
    </source>
</evidence>
<keyword evidence="6" id="KW-1185">Reference proteome</keyword>
<comment type="caution">
    <text evidence="5">The sequence shown here is derived from an EMBL/GenBank/DDBJ whole genome shotgun (WGS) entry which is preliminary data.</text>
</comment>
<evidence type="ECO:0000256" key="2">
    <source>
        <dbReference type="ARBA" id="ARBA00021572"/>
    </source>
</evidence>
<evidence type="ECO:0000259" key="4">
    <source>
        <dbReference type="PROSITE" id="PS51819"/>
    </source>
</evidence>
<dbReference type="SUPFAM" id="SSF54593">
    <property type="entry name" value="Glyoxalase/Bleomycin resistance protein/Dihydroxybiphenyl dioxygenase"/>
    <property type="match status" value="1"/>
</dbReference>
<organism evidence="5 6">
    <name type="scientific">Paenibacillus yanchengensis</name>
    <dbReference type="NCBI Taxonomy" id="2035833"/>
    <lineage>
        <taxon>Bacteria</taxon>
        <taxon>Bacillati</taxon>
        <taxon>Bacillota</taxon>
        <taxon>Bacilli</taxon>
        <taxon>Bacillales</taxon>
        <taxon>Paenibacillaceae</taxon>
        <taxon>Paenibacillus</taxon>
    </lineage>
</organism>
<evidence type="ECO:0000313" key="6">
    <source>
        <dbReference type="Proteomes" id="UP001597362"/>
    </source>
</evidence>